<dbReference type="Pfam" id="PF00933">
    <property type="entry name" value="Glyco_hydro_3"/>
    <property type="match status" value="2"/>
</dbReference>
<dbReference type="InterPro" id="IPR001764">
    <property type="entry name" value="Glyco_hydro_3_N"/>
</dbReference>
<evidence type="ECO:0000259" key="5">
    <source>
        <dbReference type="SMART" id="SM01217"/>
    </source>
</evidence>
<name>A0A2N9J436_FAGSY</name>
<evidence type="ECO:0000256" key="4">
    <source>
        <dbReference type="SAM" id="SignalP"/>
    </source>
</evidence>
<evidence type="ECO:0000256" key="1">
    <source>
        <dbReference type="ARBA" id="ARBA00022729"/>
    </source>
</evidence>
<feature type="domain" description="Fibronectin type III-like" evidence="5">
    <location>
        <begin position="1373"/>
        <end position="1443"/>
    </location>
</feature>
<gene>
    <name evidence="6" type="ORF">FSB_LOCUS58993</name>
</gene>
<dbReference type="GO" id="GO:0045493">
    <property type="term" value="P:xylan catabolic process"/>
    <property type="evidence" value="ECO:0007669"/>
    <property type="project" value="InterPro"/>
</dbReference>
<dbReference type="InterPro" id="IPR036962">
    <property type="entry name" value="Glyco_hydro_3_N_sf"/>
</dbReference>
<dbReference type="SUPFAM" id="SSF52279">
    <property type="entry name" value="Beta-D-glucan exohydrolase, C-terminal domain"/>
    <property type="match status" value="2"/>
</dbReference>
<reference evidence="6" key="1">
    <citation type="submission" date="2018-02" db="EMBL/GenBank/DDBJ databases">
        <authorList>
            <person name="Cohen D.B."/>
            <person name="Kent A.D."/>
        </authorList>
    </citation>
    <scope>NUCLEOTIDE SEQUENCE</scope>
</reference>
<dbReference type="SUPFAM" id="SSF51445">
    <property type="entry name" value="(Trans)glycosidases"/>
    <property type="match status" value="2"/>
</dbReference>
<dbReference type="FunFam" id="3.40.50.1700:FF:000001">
    <property type="entry name" value="probable beta-D-xylosidase 2"/>
    <property type="match status" value="2"/>
</dbReference>
<accession>A0A2N9J436</accession>
<dbReference type="InterPro" id="IPR017853">
    <property type="entry name" value="GH"/>
</dbReference>
<dbReference type="Gene3D" id="3.40.50.1700">
    <property type="entry name" value="Glycoside hydrolase family 3 C-terminal domain"/>
    <property type="match status" value="2"/>
</dbReference>
<dbReference type="GO" id="GO:0046556">
    <property type="term" value="F:alpha-L-arabinofuranosidase activity"/>
    <property type="evidence" value="ECO:0007669"/>
    <property type="project" value="TreeGrafter"/>
</dbReference>
<dbReference type="Pfam" id="PF14310">
    <property type="entry name" value="Fn3-like"/>
    <property type="match status" value="2"/>
</dbReference>
<organism evidence="6">
    <name type="scientific">Fagus sylvatica</name>
    <name type="common">Beechnut</name>
    <dbReference type="NCBI Taxonomy" id="28930"/>
    <lineage>
        <taxon>Eukaryota</taxon>
        <taxon>Viridiplantae</taxon>
        <taxon>Streptophyta</taxon>
        <taxon>Embryophyta</taxon>
        <taxon>Tracheophyta</taxon>
        <taxon>Spermatophyta</taxon>
        <taxon>Magnoliopsida</taxon>
        <taxon>eudicotyledons</taxon>
        <taxon>Gunneridae</taxon>
        <taxon>Pentapetalae</taxon>
        <taxon>rosids</taxon>
        <taxon>fabids</taxon>
        <taxon>Fagales</taxon>
        <taxon>Fagaceae</taxon>
        <taxon>Fagus</taxon>
    </lineage>
</organism>
<dbReference type="InterPro" id="IPR026891">
    <property type="entry name" value="Fn3-like"/>
</dbReference>
<dbReference type="Gene3D" id="3.20.20.300">
    <property type="entry name" value="Glycoside hydrolase, family 3, N-terminal domain"/>
    <property type="match status" value="2"/>
</dbReference>
<keyword evidence="1 4" id="KW-0732">Signal</keyword>
<proteinExistence type="predicted"/>
<dbReference type="InterPro" id="IPR013783">
    <property type="entry name" value="Ig-like_fold"/>
</dbReference>
<dbReference type="InterPro" id="IPR036881">
    <property type="entry name" value="Glyco_hydro_3_C_sf"/>
</dbReference>
<dbReference type="InterPro" id="IPR044993">
    <property type="entry name" value="BXL"/>
</dbReference>
<dbReference type="Gene3D" id="2.60.40.10">
    <property type="entry name" value="Immunoglobulins"/>
    <property type="match status" value="2"/>
</dbReference>
<keyword evidence="3" id="KW-0326">Glycosidase</keyword>
<feature type="chain" id="PRO_5014977353" description="Fibronectin type III-like domain-containing protein" evidence="4">
    <location>
        <begin position="22"/>
        <end position="1453"/>
    </location>
</feature>
<evidence type="ECO:0000313" key="6">
    <source>
        <dbReference type="EMBL" id="SPD31111.1"/>
    </source>
</evidence>
<dbReference type="PANTHER" id="PTHR42721">
    <property type="entry name" value="SUGAR HYDROLASE-RELATED"/>
    <property type="match status" value="1"/>
</dbReference>
<feature type="domain" description="Fibronectin type III-like" evidence="5">
    <location>
        <begin position="657"/>
        <end position="743"/>
    </location>
</feature>
<protein>
    <recommendedName>
        <fullName evidence="5">Fibronectin type III-like domain-containing protein</fullName>
    </recommendedName>
</protein>
<feature type="signal peptide" evidence="4">
    <location>
        <begin position="1"/>
        <end position="21"/>
    </location>
</feature>
<dbReference type="PANTHER" id="PTHR42721:SF11">
    <property type="entry name" value="BETA-D-XYLOSIDASE 5-RELATED"/>
    <property type="match status" value="1"/>
</dbReference>
<dbReference type="GO" id="GO:0031222">
    <property type="term" value="P:arabinan catabolic process"/>
    <property type="evidence" value="ECO:0007669"/>
    <property type="project" value="TreeGrafter"/>
</dbReference>
<keyword evidence="2" id="KW-0378">Hydrolase</keyword>
<evidence type="ECO:0000256" key="2">
    <source>
        <dbReference type="ARBA" id="ARBA00022801"/>
    </source>
</evidence>
<dbReference type="GO" id="GO:0009044">
    <property type="term" value="F:xylan 1,4-beta-xylosidase activity"/>
    <property type="evidence" value="ECO:0007669"/>
    <property type="project" value="InterPro"/>
</dbReference>
<dbReference type="InterPro" id="IPR002772">
    <property type="entry name" value="Glyco_hydro_3_C"/>
</dbReference>
<sequence>MANILSFLLCISFTIASFVTCSDVINEFSEIRLDATTPSASDFAYIAQLGNRADGVPRLGLPKYEWWSEALHGVSNVGPGTVFDDLVPHATSFPTVILTTASFNESLWREIGKVVSTEARAMYNLGRSGLTFWSPTINVARDPRWGRITETPGEDPFVVGTYASNYVRGLQDVEGTKHYKDLNTRPLKVAACCKHLAAYDVTEQDMEETFLRPFQMCVKEGDVSSVMCSYNRINGIPTCADPKLLRQTYCDSIEVMVNGHKFLNDSNEDAVAQTLKAGLDLDCGVYYPKYVGNAVNQGKVRESDIDESLINLYIVLLRAGYFDGIPAFKSLGKNDICTNKSIELATQAAREGIALLKNDGGTLPLSTATLKNIALVGPHANATLAMIGNYAFDPRNPGTPCQYTSPINGFSTYGKVNYAAGCGDVKCNDASLIPPAVESAKIADATIILAGLDLTIEAESVDRLDLLLPGKQTDLINQVADAAKGPVILVIMSAGGVDISFAKSNPKIKAILWAGYPGAEGGRAIADVVFGQYNPGGRLPVTWFQADYVNQVPLTSMQLRPDDSKGYPGRTYRFFNGSTVFPFGFGLSYTKFSYTLRAQKTSLPVKLQRFTHCHDVNYKDNMTKPTCPAILLNDLKCRESFKLNIVVHNVGGKDGSEVVMVYSKPPDGIVGTHLKTLIAFQRVFVAAGGKQNVKFVFNGCKSLGIVDYAVSEIRLDATTPSPSDSTYVCDPSRYAKLKLDMSSFAFCNSKLPYNVRAKDLVTQMTLPEKIAQLGNRADGVPRLGLPKYEWWSEALHGVSNVGPGTVFDDLVPHATSFPTVILTTASFNESLWREIGKVVSTEARAMYNLGRSGLTFWSPTINVARDPRWGRITETPGEDPFVVGTYASNYVRGLQDVEGTENYKDLSTRPLKVAACCKHLAAYDVDNWHGIDRYHFDARSKIWKRHSYGLSKCVLKRVMLAVLCAPTIVLMEYQLVLIQNSCEKPLDKNGIFMGMDLDCGVYYPKYVGNAVNQGKVRESDIDESLENLYIVLLRAGYFDEIPAFKSLGKNDICTTKSIELATQAAREGIALLKNDAGTLPLSTTTFKTLAVVGPHANATLAMIGNYAFDPRNPGTPCQYTSPINGFSTYGKVNYAAGCGDVKCNDASLIPPAVESAKIADATIILAGLDLSIEAESVDRLDLLLPGKQTDLINQVAAAAKGPVILVLMCAGGVDISFVKSNPKIKAILWAGYPGAEGGRAIADVVFGQYNPGGKLPVTWFQADYVNQLPLTSMQLRPDDSQKYPGRTYRFFNGSTVFPFGFGLSYTKFNYTVQAPLTSLPAKLQRFRHCHDLSYRDIKTKPTCPAILLNDLQCQESFELNIVVQNVGGKDGSEVVIVYSKPPDGIVGTHLKTVIGFQRVFVAAGGRQNVKFVFNGCKSLGIVDYAGNNLLPFGGHTIIIGDSVASFPVQVTFH</sequence>
<evidence type="ECO:0000256" key="3">
    <source>
        <dbReference type="ARBA" id="ARBA00023295"/>
    </source>
</evidence>
<dbReference type="SMART" id="SM01217">
    <property type="entry name" value="Fn3_like"/>
    <property type="match status" value="2"/>
</dbReference>
<dbReference type="EMBL" id="OIVN01006347">
    <property type="protein sequence ID" value="SPD31111.1"/>
    <property type="molecule type" value="Genomic_DNA"/>
</dbReference>
<dbReference type="Pfam" id="PF01915">
    <property type="entry name" value="Glyco_hydro_3_C"/>
    <property type="match status" value="2"/>
</dbReference>